<dbReference type="EMBL" id="FMWG01000003">
    <property type="protein sequence ID" value="SCZ58787.1"/>
    <property type="molecule type" value="Genomic_DNA"/>
</dbReference>
<feature type="domain" description="MEKHLA" evidence="1">
    <location>
        <begin position="14"/>
        <end position="147"/>
    </location>
</feature>
<dbReference type="RefSeq" id="WP_090217560.1">
    <property type="nucleotide sequence ID" value="NZ_FMWG01000003.1"/>
</dbReference>
<dbReference type="Proteomes" id="UP000198767">
    <property type="component" value="Unassembled WGS sequence"/>
</dbReference>
<organism evidence="2 3">
    <name type="scientific">Epibacterium ulvae</name>
    <dbReference type="NCBI Taxonomy" id="1156985"/>
    <lineage>
        <taxon>Bacteria</taxon>
        <taxon>Pseudomonadati</taxon>
        <taxon>Pseudomonadota</taxon>
        <taxon>Alphaproteobacteria</taxon>
        <taxon>Rhodobacterales</taxon>
        <taxon>Roseobacteraceae</taxon>
        <taxon>Epibacterium</taxon>
    </lineage>
</organism>
<reference evidence="2 3" key="1">
    <citation type="submission" date="2016-10" db="EMBL/GenBank/DDBJ databases">
        <authorList>
            <person name="de Groot N.N."/>
        </authorList>
    </citation>
    <scope>NUCLEOTIDE SEQUENCE [LARGE SCALE GENOMIC DNA]</scope>
    <source>
        <strain evidence="2 3">U95</strain>
    </source>
</reference>
<accession>A0A1G5QAR4</accession>
<evidence type="ECO:0000259" key="1">
    <source>
        <dbReference type="Pfam" id="PF08670"/>
    </source>
</evidence>
<dbReference type="STRING" id="1156985.SAMN04488118_103401"/>
<dbReference type="Pfam" id="PF08670">
    <property type="entry name" value="MEKHLA"/>
    <property type="match status" value="1"/>
</dbReference>
<dbReference type="OrthoDB" id="9794448at2"/>
<proteinExistence type="predicted"/>
<name>A0A1G5QAR4_9RHOB</name>
<protein>
    <submittedName>
        <fullName evidence="2">MEKHLA domain-containing protein</fullName>
    </submittedName>
</protein>
<evidence type="ECO:0000313" key="3">
    <source>
        <dbReference type="Proteomes" id="UP000198767"/>
    </source>
</evidence>
<dbReference type="AlphaFoldDB" id="A0A1G5QAR4"/>
<sequence length="149" mass="17051">MKEPSAANAFQAEQARLIVTSYQHVLGEAFPVAEAEELYHAPFAVLSHNTDADPVLTYGNLFAQELFEVRWGDLVTMHSKNTAEQMHRNKRNRMFETMRSQGYIRNYQGVRISASGKRFEIQNATIWPLLDTEGKKQGEAAFFADFHRL</sequence>
<dbReference type="InterPro" id="IPR013978">
    <property type="entry name" value="MEKHLA"/>
</dbReference>
<gene>
    <name evidence="2" type="ORF">SAMN04488118_103401</name>
</gene>
<keyword evidence="3" id="KW-1185">Reference proteome</keyword>
<evidence type="ECO:0000313" key="2">
    <source>
        <dbReference type="EMBL" id="SCZ58787.1"/>
    </source>
</evidence>